<keyword evidence="4 6" id="KW-0472">Membrane</keyword>
<feature type="compositionally biased region" description="Low complexity" evidence="5">
    <location>
        <begin position="122"/>
        <end position="153"/>
    </location>
</feature>
<feature type="compositionally biased region" description="Acidic residues" evidence="5">
    <location>
        <begin position="75"/>
        <end position="84"/>
    </location>
</feature>
<keyword evidence="8" id="KW-1185">Reference proteome</keyword>
<feature type="compositionally biased region" description="Polar residues" evidence="5">
    <location>
        <begin position="154"/>
        <end position="175"/>
    </location>
</feature>
<feature type="transmembrane region" description="Helical" evidence="6">
    <location>
        <begin position="312"/>
        <end position="331"/>
    </location>
</feature>
<evidence type="ECO:0000313" key="8">
    <source>
        <dbReference type="Proteomes" id="UP001150538"/>
    </source>
</evidence>
<dbReference type="PANTHER" id="PTHR13396:SF5">
    <property type="entry name" value="NEDD4 FAMILY INTERACTING PROTEIN"/>
    <property type="match status" value="1"/>
</dbReference>
<feature type="compositionally biased region" description="Low complexity" evidence="5">
    <location>
        <begin position="20"/>
        <end position="37"/>
    </location>
</feature>
<feature type="transmembrane region" description="Helical" evidence="6">
    <location>
        <begin position="241"/>
        <end position="264"/>
    </location>
</feature>
<dbReference type="PANTHER" id="PTHR13396">
    <property type="entry name" value="NEDD4 FAMILY INTERACTING PROTEIN 1/2"/>
    <property type="match status" value="1"/>
</dbReference>
<dbReference type="EMBL" id="JANBPU010000192">
    <property type="protein sequence ID" value="KAJ1914546.1"/>
    <property type="molecule type" value="Genomic_DNA"/>
</dbReference>
<evidence type="ECO:0000256" key="1">
    <source>
        <dbReference type="ARBA" id="ARBA00004141"/>
    </source>
</evidence>
<comment type="caution">
    <text evidence="7">The sequence shown here is derived from an EMBL/GenBank/DDBJ whole genome shotgun (WGS) entry which is preliminary data.</text>
</comment>
<accession>A0A9W8A066</accession>
<dbReference type="Pfam" id="PF10176">
    <property type="entry name" value="NEDD4_Bsd2"/>
    <property type="match status" value="1"/>
</dbReference>
<dbReference type="GO" id="GO:0031398">
    <property type="term" value="P:positive regulation of protein ubiquitination"/>
    <property type="evidence" value="ECO:0007669"/>
    <property type="project" value="TreeGrafter"/>
</dbReference>
<organism evidence="7 8">
    <name type="scientific">Mycoemilia scoparia</name>
    <dbReference type="NCBI Taxonomy" id="417184"/>
    <lineage>
        <taxon>Eukaryota</taxon>
        <taxon>Fungi</taxon>
        <taxon>Fungi incertae sedis</taxon>
        <taxon>Zoopagomycota</taxon>
        <taxon>Kickxellomycotina</taxon>
        <taxon>Kickxellomycetes</taxon>
        <taxon>Kickxellales</taxon>
        <taxon>Kickxellaceae</taxon>
        <taxon>Mycoemilia</taxon>
    </lineage>
</organism>
<dbReference type="GO" id="GO:0005794">
    <property type="term" value="C:Golgi apparatus"/>
    <property type="evidence" value="ECO:0007669"/>
    <property type="project" value="TreeGrafter"/>
</dbReference>
<keyword evidence="2 6" id="KW-0812">Transmembrane</keyword>
<dbReference type="GO" id="GO:0016020">
    <property type="term" value="C:membrane"/>
    <property type="evidence" value="ECO:0007669"/>
    <property type="project" value="UniProtKB-SubCell"/>
</dbReference>
<dbReference type="Proteomes" id="UP001150538">
    <property type="component" value="Unassembled WGS sequence"/>
</dbReference>
<feature type="region of interest" description="Disordered" evidence="5">
    <location>
        <begin position="1"/>
        <end position="175"/>
    </location>
</feature>
<comment type="subcellular location">
    <subcellularLocation>
        <location evidence="1">Membrane</location>
        <topology evidence="1">Multi-pass membrane protein</topology>
    </subcellularLocation>
</comment>
<dbReference type="GO" id="GO:0030001">
    <property type="term" value="P:metal ion transport"/>
    <property type="evidence" value="ECO:0007669"/>
    <property type="project" value="InterPro"/>
</dbReference>
<gene>
    <name evidence="7" type="ORF">H4219_004740</name>
</gene>
<dbReference type="GO" id="GO:0007034">
    <property type="term" value="P:vacuolar transport"/>
    <property type="evidence" value="ECO:0007669"/>
    <property type="project" value="InterPro"/>
</dbReference>
<dbReference type="GO" id="GO:0005783">
    <property type="term" value="C:endoplasmic reticulum"/>
    <property type="evidence" value="ECO:0007669"/>
    <property type="project" value="TreeGrafter"/>
</dbReference>
<evidence type="ECO:0000256" key="4">
    <source>
        <dbReference type="ARBA" id="ARBA00023136"/>
    </source>
</evidence>
<evidence type="ECO:0000313" key="7">
    <source>
        <dbReference type="EMBL" id="KAJ1914546.1"/>
    </source>
</evidence>
<name>A0A9W8A066_9FUNG</name>
<dbReference type="CDD" id="cd22212">
    <property type="entry name" value="NDFIP-like"/>
    <property type="match status" value="1"/>
</dbReference>
<protein>
    <submittedName>
        <fullName evidence="7">Uncharacterized protein</fullName>
    </submittedName>
</protein>
<dbReference type="GO" id="GO:0048471">
    <property type="term" value="C:perinuclear region of cytoplasm"/>
    <property type="evidence" value="ECO:0007669"/>
    <property type="project" value="TreeGrafter"/>
</dbReference>
<evidence type="ECO:0000256" key="3">
    <source>
        <dbReference type="ARBA" id="ARBA00022989"/>
    </source>
</evidence>
<dbReference type="AlphaFoldDB" id="A0A9W8A066"/>
<dbReference type="OrthoDB" id="10003116at2759"/>
<feature type="transmembrane region" description="Helical" evidence="6">
    <location>
        <begin position="276"/>
        <end position="292"/>
    </location>
</feature>
<sequence length="351" mass="37190">MAGGNKYQKLKEQGDDENNEANTNTAAGAAASSSLLSKPGSEQVPSAVDDDDNNDDNSHEYKKPTATTIHSFDSYDLETIEMDPIDTKDDAMAKKDSDRVPLPPPSYDETGSSQPPPPPPGAAGSSSSTQGISTGVGSSNSNTNANNNDGASSQTQATHPSPPQGQNATNDGVFSNISAKPDLYMGYENGVPEETLPSYQDIYGNRDGNAASGMAPYFEPAVVTISDTDELLIEGLPVGNFAIFLVNLAVSAGFQFIGFMMTFLLHSTHAARSGSLTGLGITFILYGFYMQGPMGMAPPEGSDPTDPEVGSMYLTYVLIVIGWFIMLKGVADYIRVRRLQAIIESSPEENV</sequence>
<keyword evidence="3 6" id="KW-1133">Transmembrane helix</keyword>
<dbReference type="GO" id="GO:0006511">
    <property type="term" value="P:ubiquitin-dependent protein catabolic process"/>
    <property type="evidence" value="ECO:0007669"/>
    <property type="project" value="TreeGrafter"/>
</dbReference>
<evidence type="ECO:0000256" key="5">
    <source>
        <dbReference type="SAM" id="MobiDB-lite"/>
    </source>
</evidence>
<dbReference type="InterPro" id="IPR019325">
    <property type="entry name" value="NEDD4/Bsd2"/>
</dbReference>
<evidence type="ECO:0000256" key="2">
    <source>
        <dbReference type="ARBA" id="ARBA00022692"/>
    </source>
</evidence>
<evidence type="ECO:0000256" key="6">
    <source>
        <dbReference type="SAM" id="Phobius"/>
    </source>
</evidence>
<reference evidence="7" key="1">
    <citation type="submission" date="2022-07" db="EMBL/GenBank/DDBJ databases">
        <title>Phylogenomic reconstructions and comparative analyses of Kickxellomycotina fungi.</title>
        <authorList>
            <person name="Reynolds N.K."/>
            <person name="Stajich J.E."/>
            <person name="Barry K."/>
            <person name="Grigoriev I.V."/>
            <person name="Crous P."/>
            <person name="Smith M.E."/>
        </authorList>
    </citation>
    <scope>NUCLEOTIDE SEQUENCE</scope>
    <source>
        <strain evidence="7">NBRC 100468</strain>
    </source>
</reference>
<proteinExistence type="predicted"/>
<feature type="compositionally biased region" description="Basic and acidic residues" evidence="5">
    <location>
        <begin position="85"/>
        <end position="99"/>
    </location>
</feature>